<dbReference type="Proteomes" id="UP000182894">
    <property type="component" value="Unassembled WGS sequence"/>
</dbReference>
<dbReference type="EMBL" id="FNCO01000007">
    <property type="protein sequence ID" value="SDH67456.1"/>
    <property type="molecule type" value="Genomic_DNA"/>
</dbReference>
<evidence type="ECO:0000313" key="6">
    <source>
        <dbReference type="Proteomes" id="UP000182894"/>
    </source>
</evidence>
<dbReference type="InterPro" id="IPR001638">
    <property type="entry name" value="Solute-binding_3/MltF_N"/>
</dbReference>
<dbReference type="Pfam" id="PF00497">
    <property type="entry name" value="SBP_bac_3"/>
    <property type="match status" value="1"/>
</dbReference>
<evidence type="ECO:0000313" key="5">
    <source>
        <dbReference type="EMBL" id="SDH67456.1"/>
    </source>
</evidence>
<dbReference type="RefSeq" id="WP_208605170.1">
    <property type="nucleotide sequence ID" value="NZ_FNCO01000007.1"/>
</dbReference>
<feature type="domain" description="Solute-binding protein family 3/N-terminal" evidence="4">
    <location>
        <begin position="50"/>
        <end position="276"/>
    </location>
</feature>
<evidence type="ECO:0000256" key="1">
    <source>
        <dbReference type="ARBA" id="ARBA00010333"/>
    </source>
</evidence>
<keyword evidence="2 3" id="KW-0732">Signal</keyword>
<evidence type="ECO:0000259" key="4">
    <source>
        <dbReference type="SMART" id="SM00062"/>
    </source>
</evidence>
<feature type="chain" id="PRO_5010267049" evidence="3">
    <location>
        <begin position="40"/>
        <end position="288"/>
    </location>
</feature>
<dbReference type="Gene3D" id="3.40.190.10">
    <property type="entry name" value="Periplasmic binding protein-like II"/>
    <property type="match status" value="2"/>
</dbReference>
<dbReference type="SUPFAM" id="SSF53850">
    <property type="entry name" value="Periplasmic binding protein-like II"/>
    <property type="match status" value="1"/>
</dbReference>
<evidence type="ECO:0000256" key="2">
    <source>
        <dbReference type="ARBA" id="ARBA00022729"/>
    </source>
</evidence>
<evidence type="ECO:0000256" key="3">
    <source>
        <dbReference type="SAM" id="SignalP"/>
    </source>
</evidence>
<dbReference type="AlphaFoldDB" id="A0A1G8EC16"/>
<reference evidence="6" key="1">
    <citation type="submission" date="2016-10" db="EMBL/GenBank/DDBJ databases">
        <authorList>
            <person name="Varghese N."/>
            <person name="Submissions S."/>
        </authorList>
    </citation>
    <scope>NUCLEOTIDE SEQUENCE [LARGE SCALE GENOMIC DNA]</scope>
    <source>
        <strain evidence="6">ATCC 700689</strain>
    </source>
</reference>
<protein>
    <submittedName>
        <fullName evidence="5">Amino acid ABC transporter substrate-binding protein, PAAT family</fullName>
    </submittedName>
</protein>
<organism evidence="5 6">
    <name type="scientific">Pseudomonas abietaniphila</name>
    <dbReference type="NCBI Taxonomy" id="89065"/>
    <lineage>
        <taxon>Bacteria</taxon>
        <taxon>Pseudomonadati</taxon>
        <taxon>Pseudomonadota</taxon>
        <taxon>Gammaproteobacteria</taxon>
        <taxon>Pseudomonadales</taxon>
        <taxon>Pseudomonadaceae</taxon>
        <taxon>Pseudomonas</taxon>
    </lineage>
</organism>
<gene>
    <name evidence="5" type="ORF">SAMN05216605_107307</name>
</gene>
<keyword evidence="6" id="KW-1185">Reference proteome</keyword>
<dbReference type="SMART" id="SM00062">
    <property type="entry name" value="PBPb"/>
    <property type="match status" value="1"/>
</dbReference>
<dbReference type="PANTHER" id="PTHR35936">
    <property type="entry name" value="MEMBRANE-BOUND LYTIC MUREIN TRANSGLYCOSYLASE F"/>
    <property type="match status" value="1"/>
</dbReference>
<name>A0A1G8EC16_9PSED</name>
<proteinExistence type="inferred from homology"/>
<accession>A0A1G8EC16</accession>
<dbReference type="PANTHER" id="PTHR35936:SF35">
    <property type="entry name" value="L-CYSTINE-BINDING PROTEIN TCYJ"/>
    <property type="match status" value="1"/>
</dbReference>
<dbReference type="STRING" id="89065.SAMN05216605_107307"/>
<feature type="signal peptide" evidence="3">
    <location>
        <begin position="1"/>
        <end position="39"/>
    </location>
</feature>
<comment type="similarity">
    <text evidence="1">Belongs to the bacterial solute-binding protein 3 family.</text>
</comment>
<sequence>MQLDSCVDTKVFSKTFKSLSIAAMLAAFSVGVMPLAAHADQLADVKKAGELVVGTEMQFAPFDFLDAGKQKGLNAELFEALGKELGVKIKFLDLPWPSVLPGLEAKKFDVVAGPIIVTKARKERYHFVSPIAEATVALMVGAKDDSIKKPEDIAGKTVGAGKGSAQLEELKTFAATLPEKVTIREYVDNNQAYADLAAKRIVAVANSLPNISYVAAQKANLYKVVQPPFGKKSYFAYLGRKDADADSLIAALDAAVNKMHADGRLAALQKKWLGAEMDVPKGDFEPTW</sequence>